<dbReference type="InterPro" id="IPR027417">
    <property type="entry name" value="P-loop_NTPase"/>
</dbReference>
<dbReference type="SUPFAM" id="SSF52540">
    <property type="entry name" value="P-loop containing nucleoside triphosphate hydrolases"/>
    <property type="match status" value="1"/>
</dbReference>
<evidence type="ECO:0000313" key="3">
    <source>
        <dbReference type="Proteomes" id="UP000242699"/>
    </source>
</evidence>
<dbReference type="Gene3D" id="3.40.50.300">
    <property type="entry name" value="P-loop containing nucleotide triphosphate hydrolases"/>
    <property type="match status" value="1"/>
</dbReference>
<dbReference type="InterPro" id="IPR003593">
    <property type="entry name" value="AAA+_ATPase"/>
</dbReference>
<dbReference type="EMBL" id="PXYT01000073">
    <property type="protein sequence ID" value="PSR24599.1"/>
    <property type="molecule type" value="Genomic_DNA"/>
</dbReference>
<dbReference type="Pfam" id="PF13401">
    <property type="entry name" value="AAA_22"/>
    <property type="match status" value="1"/>
</dbReference>
<protein>
    <recommendedName>
        <fullName evidence="1">AAA+ ATPase domain-containing protein</fullName>
    </recommendedName>
</protein>
<dbReference type="InterPro" id="IPR049945">
    <property type="entry name" value="AAA_22"/>
</dbReference>
<name>A0A2T2WQT0_9FIRM</name>
<dbReference type="Proteomes" id="UP000242699">
    <property type="component" value="Unassembled WGS sequence"/>
</dbReference>
<dbReference type="SMART" id="SM00382">
    <property type="entry name" value="AAA"/>
    <property type="match status" value="1"/>
</dbReference>
<dbReference type="AlphaFoldDB" id="A0A2T2WQT0"/>
<accession>A0A2T2WQT0</accession>
<reference evidence="2 3" key="1">
    <citation type="journal article" date="2014" name="BMC Genomics">
        <title>Comparison of environmental and isolate Sulfobacillus genomes reveals diverse carbon, sulfur, nitrogen, and hydrogen metabolisms.</title>
        <authorList>
            <person name="Justice N.B."/>
            <person name="Norman A."/>
            <person name="Brown C.T."/>
            <person name="Singh A."/>
            <person name="Thomas B.C."/>
            <person name="Banfield J.F."/>
        </authorList>
    </citation>
    <scope>NUCLEOTIDE SEQUENCE [LARGE SCALE GENOMIC DNA]</scope>
    <source>
        <strain evidence="2">AMDSBA1</strain>
    </source>
</reference>
<evidence type="ECO:0000259" key="1">
    <source>
        <dbReference type="SMART" id="SM00382"/>
    </source>
</evidence>
<comment type="caution">
    <text evidence="2">The sequence shown here is derived from an EMBL/GenBank/DDBJ whole genome shotgun (WGS) entry which is preliminary data.</text>
</comment>
<proteinExistence type="predicted"/>
<feature type="domain" description="AAA+ ATPase" evidence="1">
    <location>
        <begin position="38"/>
        <end position="203"/>
    </location>
</feature>
<sequence>MVINTNIEKAASLPTESMALAGQELAWESLYASYAIDKHHVAYVWGAPGTGKTHLVQNFSDYLQENSHSVLWSSVRYVGLSKQDWERHLSRFAEGHGDLSGEMLIQAMISRCQRQPFCWIVDAFDSLGSYRESIIQLAMELRRHGGYVILTGRTSPFRLWSAQSYIRSHIHVIELTNWEPEFARTILANRGVTDATIVETAIRLSQGRPQLLTAIADGLSVLQDSTVPAETLSFMTNPVDLSGYLIEQICHPGSQRMTWRAGQSSDSVDTLIAAAALVPMFNREWMTRVVGRTVVNHFWDEFVTLPFLESYRGGYYRLFVHLRPQIAAVVQKNRPWTWEQWTKKAAGYYLSRLQSGTTDWQQAWKLLSGFIRPRLGSFMFDTNQPAFSVVWSNATTPVSTRLDLHLTDSEGRIVAESTGVVGDSGALHIIDSAWDLTEPGAMGQMVSALAATFYRYREIVWDLPSQPPDLTAILEFLQFTRGEDTSWSLQFHDRSFKEWIAQIVAPPAAQSPSDPVGAVQRVLHAIRDNHEDYGADVEQFWHRTAAWGSFRTWFLDALHSAPLGEHVDGKTVLVLYYLDHRGTHEELAEVLHVSRATYFRNHRGALEKLAEAVFG</sequence>
<dbReference type="GO" id="GO:0016887">
    <property type="term" value="F:ATP hydrolysis activity"/>
    <property type="evidence" value="ECO:0007669"/>
    <property type="project" value="InterPro"/>
</dbReference>
<evidence type="ECO:0000313" key="2">
    <source>
        <dbReference type="EMBL" id="PSR24599.1"/>
    </source>
</evidence>
<gene>
    <name evidence="2" type="ORF">C7B43_18680</name>
</gene>
<organism evidence="2 3">
    <name type="scientific">Sulfobacillus benefaciens</name>
    <dbReference type="NCBI Taxonomy" id="453960"/>
    <lineage>
        <taxon>Bacteria</taxon>
        <taxon>Bacillati</taxon>
        <taxon>Bacillota</taxon>
        <taxon>Clostridia</taxon>
        <taxon>Eubacteriales</taxon>
        <taxon>Clostridiales Family XVII. Incertae Sedis</taxon>
        <taxon>Sulfobacillus</taxon>
    </lineage>
</organism>